<organism evidence="1 2">
    <name type="scientific">Hypsizygus marmoreus</name>
    <name type="common">White beech mushroom</name>
    <name type="synonym">Agaricus marmoreus</name>
    <dbReference type="NCBI Taxonomy" id="39966"/>
    <lineage>
        <taxon>Eukaryota</taxon>
        <taxon>Fungi</taxon>
        <taxon>Dikarya</taxon>
        <taxon>Basidiomycota</taxon>
        <taxon>Agaricomycotina</taxon>
        <taxon>Agaricomycetes</taxon>
        <taxon>Agaricomycetidae</taxon>
        <taxon>Agaricales</taxon>
        <taxon>Tricholomatineae</taxon>
        <taxon>Lyophyllaceae</taxon>
        <taxon>Hypsizygus</taxon>
    </lineage>
</organism>
<dbReference type="EMBL" id="LUEZ02000122">
    <property type="protein sequence ID" value="RDB16808.1"/>
    <property type="molecule type" value="Genomic_DNA"/>
</dbReference>
<dbReference type="InParanoid" id="A0A369J4B0"/>
<gene>
    <name evidence="1" type="ORF">Hypma_002663</name>
</gene>
<evidence type="ECO:0000313" key="2">
    <source>
        <dbReference type="Proteomes" id="UP000076154"/>
    </source>
</evidence>
<dbReference type="Proteomes" id="UP000076154">
    <property type="component" value="Unassembled WGS sequence"/>
</dbReference>
<proteinExistence type="predicted"/>
<reference evidence="1" key="1">
    <citation type="submission" date="2018-04" db="EMBL/GenBank/DDBJ databases">
        <title>Whole genome sequencing of Hypsizygus marmoreus.</title>
        <authorList>
            <person name="Choi I.-G."/>
            <person name="Min B."/>
            <person name="Kim J.-G."/>
            <person name="Kim S."/>
            <person name="Oh Y.-L."/>
            <person name="Kong W.-S."/>
            <person name="Park H."/>
            <person name="Jeong J."/>
            <person name="Song E.-S."/>
        </authorList>
    </citation>
    <scope>NUCLEOTIDE SEQUENCE [LARGE SCALE GENOMIC DNA]</scope>
    <source>
        <strain evidence="1">51987-8</strain>
    </source>
</reference>
<evidence type="ECO:0000313" key="1">
    <source>
        <dbReference type="EMBL" id="RDB16808.1"/>
    </source>
</evidence>
<accession>A0A369J4B0</accession>
<name>A0A369J4B0_HYPMA</name>
<keyword evidence="2" id="KW-1185">Reference proteome</keyword>
<sequence>MSSQIPTVQQLFAPRPGLNVQMYEQLVFSPDFERLSPGLAFQSTKDRMRRGAAYVDFCCGTYDLALINIGNENALCNLVCNPMTPYGLLMYVRLSIDFPGLGVCNLGVFTLFLEPNQSFAVQFCLYLWRIMFNFVELYSEKDARKPRARGSSLLLLQLRRVDTYQDENAYMATFRY</sequence>
<comment type="caution">
    <text evidence="1">The sequence shown here is derived from an EMBL/GenBank/DDBJ whole genome shotgun (WGS) entry which is preliminary data.</text>
</comment>
<dbReference type="AlphaFoldDB" id="A0A369J4B0"/>
<protein>
    <submittedName>
        <fullName evidence="1">Uncharacterized protein</fullName>
    </submittedName>
</protein>